<name>A0A367KH02_RHIAZ</name>
<dbReference type="EMBL" id="PJQL01000007">
    <property type="protein sequence ID" value="RCI01505.1"/>
    <property type="molecule type" value="Genomic_DNA"/>
</dbReference>
<accession>A0A367KH02</accession>
<comment type="caution">
    <text evidence="1">The sequence shown here is derived from an EMBL/GenBank/DDBJ whole genome shotgun (WGS) entry which is preliminary data.</text>
</comment>
<reference evidence="1 2" key="1">
    <citation type="journal article" date="2018" name="G3 (Bethesda)">
        <title>Phylogenetic and Phylogenomic Definition of Rhizopus Species.</title>
        <authorList>
            <person name="Gryganskyi A.P."/>
            <person name="Golan J."/>
            <person name="Dolatabadi S."/>
            <person name="Mondo S."/>
            <person name="Robb S."/>
            <person name="Idnurm A."/>
            <person name="Muszewska A."/>
            <person name="Steczkiewicz K."/>
            <person name="Masonjones S."/>
            <person name="Liao H.L."/>
            <person name="Gajdeczka M.T."/>
            <person name="Anike F."/>
            <person name="Vuek A."/>
            <person name="Anishchenko I.M."/>
            <person name="Voigt K."/>
            <person name="de Hoog G.S."/>
            <person name="Smith M.E."/>
            <person name="Heitman J."/>
            <person name="Vilgalys R."/>
            <person name="Stajich J.E."/>
        </authorList>
    </citation>
    <scope>NUCLEOTIDE SEQUENCE [LARGE SCALE GENOMIC DNA]</scope>
    <source>
        <strain evidence="1 2">CBS 357.93</strain>
    </source>
</reference>
<evidence type="ECO:0000313" key="2">
    <source>
        <dbReference type="Proteomes" id="UP000252139"/>
    </source>
</evidence>
<proteinExistence type="predicted"/>
<sequence>MLMVQKRRRACCFYQNHESPGWRLPYNILGTGPQEEHLFQTFQHDGGDSEHEDQMRHVASALGLIRTNTVANTAGVTVNAWFIALRG</sequence>
<evidence type="ECO:0000313" key="1">
    <source>
        <dbReference type="EMBL" id="RCI01505.1"/>
    </source>
</evidence>
<gene>
    <name evidence="1" type="ORF">CU097_015642</name>
</gene>
<protein>
    <submittedName>
        <fullName evidence="1">Uncharacterized protein</fullName>
    </submittedName>
</protein>
<dbReference type="AlphaFoldDB" id="A0A367KH02"/>
<keyword evidence="2" id="KW-1185">Reference proteome</keyword>
<dbReference type="Proteomes" id="UP000252139">
    <property type="component" value="Unassembled WGS sequence"/>
</dbReference>
<organism evidence="1 2">
    <name type="scientific">Rhizopus azygosporus</name>
    <name type="common">Rhizopus microsporus var. azygosporus</name>
    <dbReference type="NCBI Taxonomy" id="86630"/>
    <lineage>
        <taxon>Eukaryota</taxon>
        <taxon>Fungi</taxon>
        <taxon>Fungi incertae sedis</taxon>
        <taxon>Mucoromycota</taxon>
        <taxon>Mucoromycotina</taxon>
        <taxon>Mucoromycetes</taxon>
        <taxon>Mucorales</taxon>
        <taxon>Mucorineae</taxon>
        <taxon>Rhizopodaceae</taxon>
        <taxon>Rhizopus</taxon>
    </lineage>
</organism>